<keyword evidence="5" id="KW-0574">Periplasm</keyword>
<feature type="binding site" description="covalent" evidence="8">
    <location>
        <position position="241"/>
    </location>
    <ligand>
        <name>heme c</name>
        <dbReference type="ChEBI" id="CHEBI:61717"/>
        <label>2</label>
    </ligand>
</feature>
<accession>N6XZ35</accession>
<sequence>MAVPASLLAAGWLAVLLLPALPVRGGAETVLPLGAAYRQPPEHWPAPWIDEGVAFAELAAMPPAGQGADADEAGKAALGGQLFGDPRLAADGAPACAGCHHPDHGWSIPAAVAVGHEGRRGKRNPPALHAVARQPFLGWDGGGAELAAQALAPLTLAHEMGNAGLGPVLARIRGDADLRARFHAHYGDGGVSAAALGDALAAFLRTLDRPSRFDRFLAGDHGQLSDLEIEGLHLFRTKARCANCHFGPLLADGRFHNLGISFFGEPSQDLGRYRVTGRPGDVGAFRTASLRHVAGSAPYMHNGLFRTLEGVINLYDRGGGETWARGAAEAAHPLYAAAARKSPQLRPLGLTAAEKSALLAFLKTL</sequence>
<evidence type="ECO:0000259" key="10">
    <source>
        <dbReference type="PROSITE" id="PS51007"/>
    </source>
</evidence>
<dbReference type="STRING" id="1123367.GCA_000621305_01282"/>
<keyword evidence="12" id="KW-1185">Reference proteome</keyword>
<feature type="binding site" description="covalent" evidence="8">
    <location>
        <position position="96"/>
    </location>
    <ligand>
        <name>heme c</name>
        <dbReference type="ChEBI" id="CHEBI:61717"/>
        <label>1</label>
    </ligand>
</feature>
<organism evidence="11 12">
    <name type="scientific">Thauera linaloolentis (strain DSM 12138 / JCM 21573 / CCUG 41526 / CIP 105981 / IAM 15112 / NBRC 102519 / 47Lol)</name>
    <dbReference type="NCBI Taxonomy" id="1123367"/>
    <lineage>
        <taxon>Bacteria</taxon>
        <taxon>Pseudomonadati</taxon>
        <taxon>Pseudomonadota</taxon>
        <taxon>Betaproteobacteria</taxon>
        <taxon>Rhodocyclales</taxon>
        <taxon>Zoogloeaceae</taxon>
        <taxon>Thauera</taxon>
    </lineage>
</organism>
<dbReference type="RefSeq" id="WP_004344972.1">
    <property type="nucleotide sequence ID" value="NZ_AMXE01000104.1"/>
</dbReference>
<keyword evidence="3 9" id="KW-0479">Metal-binding</keyword>
<evidence type="ECO:0000313" key="11">
    <source>
        <dbReference type="EMBL" id="ENO84510.1"/>
    </source>
</evidence>
<dbReference type="InterPro" id="IPR009056">
    <property type="entry name" value="Cyt_c-like_dom"/>
</dbReference>
<evidence type="ECO:0000256" key="5">
    <source>
        <dbReference type="ARBA" id="ARBA00022764"/>
    </source>
</evidence>
<evidence type="ECO:0000256" key="6">
    <source>
        <dbReference type="ARBA" id="ARBA00023002"/>
    </source>
</evidence>
<evidence type="ECO:0000256" key="7">
    <source>
        <dbReference type="ARBA" id="ARBA00023004"/>
    </source>
</evidence>
<feature type="domain" description="Cytochrome c" evidence="10">
    <location>
        <begin position="74"/>
        <end position="208"/>
    </location>
</feature>
<evidence type="ECO:0000256" key="8">
    <source>
        <dbReference type="PIRSR" id="PIRSR000294-1"/>
    </source>
</evidence>
<reference evidence="11 12" key="1">
    <citation type="submission" date="2012-09" db="EMBL/GenBank/DDBJ databases">
        <title>Draft Genome Sequences of 6 Strains from Genus Thauera.</title>
        <authorList>
            <person name="Liu B."/>
            <person name="Shapleigh J.P."/>
            <person name="Frostegard A.H."/>
        </authorList>
    </citation>
    <scope>NUCLEOTIDE SEQUENCE [LARGE SCALE GENOMIC DNA]</scope>
    <source>
        <strain evidence="12">47Lol / DSM 12138</strain>
    </source>
</reference>
<evidence type="ECO:0000256" key="9">
    <source>
        <dbReference type="PIRSR" id="PIRSR000294-2"/>
    </source>
</evidence>
<feature type="binding site" description="axial binding residue" evidence="9">
    <location>
        <position position="100"/>
    </location>
    <ligand>
        <name>heme c</name>
        <dbReference type="ChEBI" id="CHEBI:61717"/>
        <label>1</label>
    </ligand>
    <ligandPart>
        <name>Fe</name>
        <dbReference type="ChEBI" id="CHEBI:18248"/>
    </ligandPart>
</feature>
<dbReference type="Pfam" id="PF03150">
    <property type="entry name" value="CCP_MauG"/>
    <property type="match status" value="1"/>
</dbReference>
<keyword evidence="2 8" id="KW-0349">Heme</keyword>
<comment type="cofactor">
    <cofactor evidence="8">
        <name>heme</name>
        <dbReference type="ChEBI" id="CHEBI:30413"/>
    </cofactor>
    <text evidence="8">Binds 2 heme groups.</text>
</comment>
<dbReference type="PANTHER" id="PTHR30600:SF10">
    <property type="entry name" value="BLL6722 PROTEIN"/>
    <property type="match status" value="1"/>
</dbReference>
<dbReference type="OrthoDB" id="9805202at2"/>
<dbReference type="InterPro" id="IPR051395">
    <property type="entry name" value="Cytochrome_c_Peroxidase/MauG"/>
</dbReference>
<evidence type="ECO:0000313" key="12">
    <source>
        <dbReference type="Proteomes" id="UP000013232"/>
    </source>
</evidence>
<dbReference type="Proteomes" id="UP000013232">
    <property type="component" value="Unassembled WGS sequence"/>
</dbReference>
<keyword evidence="11" id="KW-0575">Peroxidase</keyword>
<comment type="PTM">
    <text evidence="8">Binds 2 heme groups per subunit.</text>
</comment>
<evidence type="ECO:0000256" key="3">
    <source>
        <dbReference type="ARBA" id="ARBA00022723"/>
    </source>
</evidence>
<dbReference type="eggNOG" id="COG1858">
    <property type="taxonomic scope" value="Bacteria"/>
</dbReference>
<feature type="binding site" description="covalent" evidence="8">
    <location>
        <position position="99"/>
    </location>
    <ligand>
        <name>heme c</name>
        <dbReference type="ChEBI" id="CHEBI:61717"/>
        <label>1</label>
    </ligand>
</feature>
<comment type="subcellular location">
    <subcellularLocation>
        <location evidence="1">Periplasm</location>
    </subcellularLocation>
</comment>
<dbReference type="AlphaFoldDB" id="N6XZ35"/>
<dbReference type="PIRSF" id="PIRSF000294">
    <property type="entry name" value="Cytochrome-c_peroxidase"/>
    <property type="match status" value="1"/>
</dbReference>
<name>N6XZ35_THAL4</name>
<feature type="binding site" description="covalent" evidence="8">
    <location>
        <position position="244"/>
    </location>
    <ligand>
        <name>heme c</name>
        <dbReference type="ChEBI" id="CHEBI:61717"/>
        <label>2</label>
    </ligand>
</feature>
<keyword evidence="4" id="KW-0732">Signal</keyword>
<protein>
    <submittedName>
        <fullName evidence="11">Di-heme cytochrome c peroxidase</fullName>
    </submittedName>
</protein>
<feature type="binding site" description="axial binding residue" evidence="9">
    <location>
        <position position="116"/>
    </location>
    <ligand>
        <name>heme c</name>
        <dbReference type="ChEBI" id="CHEBI:61717"/>
        <label>1</label>
    </ligand>
    <ligandPart>
        <name>Fe</name>
        <dbReference type="ChEBI" id="CHEBI:18248"/>
    </ligandPart>
</feature>
<feature type="binding site" description="axial binding residue" evidence="9">
    <location>
        <position position="245"/>
    </location>
    <ligand>
        <name>heme c</name>
        <dbReference type="ChEBI" id="CHEBI:61717"/>
        <label>2</label>
    </ligand>
    <ligandPart>
        <name>Fe</name>
        <dbReference type="ChEBI" id="CHEBI:18248"/>
    </ligandPart>
</feature>
<dbReference type="PANTHER" id="PTHR30600">
    <property type="entry name" value="CYTOCHROME C PEROXIDASE-RELATED"/>
    <property type="match status" value="1"/>
</dbReference>
<comment type="caution">
    <text evidence="11">The sequence shown here is derived from an EMBL/GenBank/DDBJ whole genome shotgun (WGS) entry which is preliminary data.</text>
</comment>
<feature type="domain" description="Cytochrome c" evidence="10">
    <location>
        <begin position="226"/>
        <end position="365"/>
    </location>
</feature>
<dbReference type="InterPro" id="IPR036909">
    <property type="entry name" value="Cyt_c-like_dom_sf"/>
</dbReference>
<evidence type="ECO:0000256" key="4">
    <source>
        <dbReference type="ARBA" id="ARBA00022729"/>
    </source>
</evidence>
<dbReference type="Gene3D" id="1.10.760.10">
    <property type="entry name" value="Cytochrome c-like domain"/>
    <property type="match status" value="2"/>
</dbReference>
<evidence type="ECO:0000256" key="1">
    <source>
        <dbReference type="ARBA" id="ARBA00004418"/>
    </source>
</evidence>
<dbReference type="SUPFAM" id="SSF46626">
    <property type="entry name" value="Cytochrome c"/>
    <property type="match status" value="2"/>
</dbReference>
<dbReference type="GO" id="GO:0042597">
    <property type="term" value="C:periplasmic space"/>
    <property type="evidence" value="ECO:0007669"/>
    <property type="project" value="UniProtKB-SubCell"/>
</dbReference>
<keyword evidence="7 9" id="KW-0408">Iron</keyword>
<evidence type="ECO:0000256" key="2">
    <source>
        <dbReference type="ARBA" id="ARBA00022617"/>
    </source>
</evidence>
<dbReference type="GO" id="GO:0046872">
    <property type="term" value="F:metal ion binding"/>
    <property type="evidence" value="ECO:0007669"/>
    <property type="project" value="UniProtKB-KW"/>
</dbReference>
<dbReference type="InterPro" id="IPR026259">
    <property type="entry name" value="MauG/Cytc_peroxidase"/>
</dbReference>
<proteinExistence type="predicted"/>
<gene>
    <name evidence="11" type="ORF">C666_17200</name>
</gene>
<dbReference type="GO" id="GO:0004130">
    <property type="term" value="F:cytochrome-c peroxidase activity"/>
    <property type="evidence" value="ECO:0007669"/>
    <property type="project" value="TreeGrafter"/>
</dbReference>
<dbReference type="GO" id="GO:0009055">
    <property type="term" value="F:electron transfer activity"/>
    <property type="evidence" value="ECO:0007669"/>
    <property type="project" value="InterPro"/>
</dbReference>
<dbReference type="EMBL" id="AMXE01000104">
    <property type="protein sequence ID" value="ENO84510.1"/>
    <property type="molecule type" value="Genomic_DNA"/>
</dbReference>
<dbReference type="PROSITE" id="PS51007">
    <property type="entry name" value="CYTC"/>
    <property type="match status" value="2"/>
</dbReference>
<dbReference type="GO" id="GO:0020037">
    <property type="term" value="F:heme binding"/>
    <property type="evidence" value="ECO:0007669"/>
    <property type="project" value="InterPro"/>
</dbReference>
<dbReference type="InterPro" id="IPR004852">
    <property type="entry name" value="Di-haem_cyt_c_peroxidsae"/>
</dbReference>
<keyword evidence="6" id="KW-0560">Oxidoreductase</keyword>